<sequence>MLVALVGVVGVVGMLAACAPATGAGAVPTSTSTYVSAPCPNPIYPNVPQLDLGAGVECGYLTVPENRARPDGRRIRLAVARAKATSATPRADPLLYLAGGPGGSGLLSAAPRIGAGWNRDRDVIFLDQRGTWKSDPLLSCPEIDAFLADWTGLSSFDPATADRSAAATRACRDRLAATGTDLGMYSTTENAADVADLRVALGIEQWNLYGVSYGTDLALQTLRDHPEGIRSVVLDSVVPPQANTMLSFWPSAASGLTAMFDACAAQPACRDAHPTLRDDFFRLARDLTTTPRTVTVDNPATGTAAPVVVDGYKLVNFAITASLVPGTIATVPAAVENLARGDGSVLAAALLAGAPPSGVTGYGLALGVFCSEAAATIDRADIVAAGRPVLPDLPDAVLGLLPQAPYLLGDCRSWDVPAAPEAVATPATGDTPVLILDGGLDAITAPRNGELVARSLPKATRLLFPDSAHDVLLWSTPCALPVMQSFLDGLSAPDTQCLNTVAPAAFAL</sequence>
<dbReference type="Pfam" id="PF00561">
    <property type="entry name" value="Abhydrolase_1"/>
    <property type="match status" value="1"/>
</dbReference>
<protein>
    <submittedName>
        <fullName evidence="4">Alpha/beta hydrolase</fullName>
    </submittedName>
</protein>
<dbReference type="Gene3D" id="3.40.50.1820">
    <property type="entry name" value="alpha/beta hydrolase"/>
    <property type="match status" value="1"/>
</dbReference>
<organism evidence="4 5">
    <name type="scientific">Pseudonocardia charpentierae</name>
    <dbReference type="NCBI Taxonomy" id="3075545"/>
    <lineage>
        <taxon>Bacteria</taxon>
        <taxon>Bacillati</taxon>
        <taxon>Actinomycetota</taxon>
        <taxon>Actinomycetes</taxon>
        <taxon>Pseudonocardiales</taxon>
        <taxon>Pseudonocardiaceae</taxon>
        <taxon>Pseudonocardia</taxon>
    </lineage>
</organism>
<dbReference type="InterPro" id="IPR013595">
    <property type="entry name" value="Pept_S33_TAP-like_C"/>
</dbReference>
<dbReference type="Pfam" id="PF08386">
    <property type="entry name" value="Abhydrolase_4"/>
    <property type="match status" value="1"/>
</dbReference>
<dbReference type="PANTHER" id="PTHR43722">
    <property type="entry name" value="PROLINE IMINOPEPTIDASE"/>
    <property type="match status" value="1"/>
</dbReference>
<dbReference type="PANTHER" id="PTHR43722:SF1">
    <property type="entry name" value="PROLINE IMINOPEPTIDASE"/>
    <property type="match status" value="1"/>
</dbReference>
<feature type="signal peptide" evidence="1">
    <location>
        <begin position="1"/>
        <end position="26"/>
    </location>
</feature>
<gene>
    <name evidence="4" type="ORF">RM445_22715</name>
</gene>
<proteinExistence type="predicted"/>
<feature type="domain" description="Peptidase S33 tripeptidyl aminopeptidase-like C-terminal" evidence="3">
    <location>
        <begin position="410"/>
        <end position="494"/>
    </location>
</feature>
<dbReference type="SUPFAM" id="SSF53474">
    <property type="entry name" value="alpha/beta-Hydrolases"/>
    <property type="match status" value="2"/>
</dbReference>
<dbReference type="Proteomes" id="UP001183202">
    <property type="component" value="Unassembled WGS sequence"/>
</dbReference>
<evidence type="ECO:0000256" key="1">
    <source>
        <dbReference type="SAM" id="SignalP"/>
    </source>
</evidence>
<dbReference type="EMBL" id="JAVREJ010000018">
    <property type="protein sequence ID" value="MDT0352343.1"/>
    <property type="molecule type" value="Genomic_DNA"/>
</dbReference>
<dbReference type="InterPro" id="IPR029058">
    <property type="entry name" value="AB_hydrolase_fold"/>
</dbReference>
<dbReference type="InterPro" id="IPR000073">
    <property type="entry name" value="AB_hydrolase_1"/>
</dbReference>
<evidence type="ECO:0000313" key="5">
    <source>
        <dbReference type="Proteomes" id="UP001183202"/>
    </source>
</evidence>
<feature type="chain" id="PRO_5047336703" evidence="1">
    <location>
        <begin position="27"/>
        <end position="508"/>
    </location>
</feature>
<comment type="caution">
    <text evidence="4">The sequence shown here is derived from an EMBL/GenBank/DDBJ whole genome shotgun (WGS) entry which is preliminary data.</text>
</comment>
<dbReference type="InterPro" id="IPR005944">
    <property type="entry name" value="Pro_iminopeptidase"/>
</dbReference>
<feature type="domain" description="AB hydrolase-1" evidence="2">
    <location>
        <begin position="93"/>
        <end position="284"/>
    </location>
</feature>
<dbReference type="RefSeq" id="WP_311558850.1">
    <property type="nucleotide sequence ID" value="NZ_JAVREJ010000018.1"/>
</dbReference>
<reference evidence="5" key="1">
    <citation type="submission" date="2023-07" db="EMBL/GenBank/DDBJ databases">
        <title>30 novel species of actinomycetes from the DSMZ collection.</title>
        <authorList>
            <person name="Nouioui I."/>
        </authorList>
    </citation>
    <scope>NUCLEOTIDE SEQUENCE [LARGE SCALE GENOMIC DNA]</scope>
    <source>
        <strain evidence="5">DSM 45834</strain>
    </source>
</reference>
<keyword evidence="5" id="KW-1185">Reference proteome</keyword>
<evidence type="ECO:0000259" key="3">
    <source>
        <dbReference type="Pfam" id="PF08386"/>
    </source>
</evidence>
<evidence type="ECO:0000259" key="2">
    <source>
        <dbReference type="Pfam" id="PF00561"/>
    </source>
</evidence>
<evidence type="ECO:0000313" key="4">
    <source>
        <dbReference type="EMBL" id="MDT0352343.1"/>
    </source>
</evidence>
<keyword evidence="4" id="KW-0378">Hydrolase</keyword>
<dbReference type="GO" id="GO:0016787">
    <property type="term" value="F:hydrolase activity"/>
    <property type="evidence" value="ECO:0007669"/>
    <property type="project" value="UniProtKB-KW"/>
</dbReference>
<keyword evidence="1" id="KW-0732">Signal</keyword>
<accession>A0ABU2NH47</accession>
<name>A0ABU2NH47_9PSEU</name>